<keyword evidence="3" id="KW-1185">Reference proteome</keyword>
<sequence>MDTLPPAPIELVAVDRTRNIHRRWSLVAGRDLFGRVVVETDWGRIGRRGQQLVKSFADEAAALRHIRMLLARRRSAERRLGVGYVAREDMDVRAC</sequence>
<gene>
    <name evidence="2" type="ORF">ACFSC3_16995</name>
</gene>
<dbReference type="Proteomes" id="UP001597283">
    <property type="component" value="Unassembled WGS sequence"/>
</dbReference>
<dbReference type="EMBL" id="JBHUFC010000016">
    <property type="protein sequence ID" value="MFD1789255.1"/>
    <property type="molecule type" value="Genomic_DNA"/>
</dbReference>
<dbReference type="InterPro" id="IPR036930">
    <property type="entry name" value="WGR_dom_sf"/>
</dbReference>
<evidence type="ECO:0000259" key="1">
    <source>
        <dbReference type="SMART" id="SM00773"/>
    </source>
</evidence>
<dbReference type="RefSeq" id="WP_380941544.1">
    <property type="nucleotide sequence ID" value="NZ_JBHUFC010000016.1"/>
</dbReference>
<dbReference type="Pfam" id="PF05406">
    <property type="entry name" value="WGR"/>
    <property type="match status" value="1"/>
</dbReference>
<dbReference type="CDD" id="cd07996">
    <property type="entry name" value="WGR_MMR_like"/>
    <property type="match status" value="1"/>
</dbReference>
<proteinExistence type="predicted"/>
<comment type="caution">
    <text evidence="2">The sequence shown here is derived from an EMBL/GenBank/DDBJ whole genome shotgun (WGS) entry which is preliminary data.</text>
</comment>
<dbReference type="SUPFAM" id="SSF142921">
    <property type="entry name" value="WGR domain-like"/>
    <property type="match status" value="1"/>
</dbReference>
<organism evidence="2 3">
    <name type="scientific">Sphingomonas floccifaciens</name>
    <dbReference type="NCBI Taxonomy" id="1844115"/>
    <lineage>
        <taxon>Bacteria</taxon>
        <taxon>Pseudomonadati</taxon>
        <taxon>Pseudomonadota</taxon>
        <taxon>Alphaproteobacteria</taxon>
        <taxon>Sphingomonadales</taxon>
        <taxon>Sphingomonadaceae</taxon>
        <taxon>Sphingomonas</taxon>
    </lineage>
</organism>
<evidence type="ECO:0000313" key="2">
    <source>
        <dbReference type="EMBL" id="MFD1789255.1"/>
    </source>
</evidence>
<dbReference type="InterPro" id="IPR008893">
    <property type="entry name" value="WGR_domain"/>
</dbReference>
<accession>A0ABW4NGI9</accession>
<feature type="domain" description="WGR" evidence="1">
    <location>
        <begin position="7"/>
        <end position="82"/>
    </location>
</feature>
<evidence type="ECO:0000313" key="3">
    <source>
        <dbReference type="Proteomes" id="UP001597283"/>
    </source>
</evidence>
<dbReference type="SMART" id="SM00773">
    <property type="entry name" value="WGR"/>
    <property type="match status" value="1"/>
</dbReference>
<name>A0ABW4NGI9_9SPHN</name>
<dbReference type="InterPro" id="IPR049809">
    <property type="entry name" value="YehF/YfeS-like_WGR"/>
</dbReference>
<reference evidence="3" key="1">
    <citation type="journal article" date="2019" name="Int. J. Syst. Evol. Microbiol.">
        <title>The Global Catalogue of Microorganisms (GCM) 10K type strain sequencing project: providing services to taxonomists for standard genome sequencing and annotation.</title>
        <authorList>
            <consortium name="The Broad Institute Genomics Platform"/>
            <consortium name="The Broad Institute Genome Sequencing Center for Infectious Disease"/>
            <person name="Wu L."/>
            <person name="Ma J."/>
        </authorList>
    </citation>
    <scope>NUCLEOTIDE SEQUENCE [LARGE SCALE GENOMIC DNA]</scope>
    <source>
        <strain evidence="3">Q85</strain>
    </source>
</reference>
<protein>
    <submittedName>
        <fullName evidence="2">WGR domain-containing protein</fullName>
    </submittedName>
</protein>